<dbReference type="VEuPathDB" id="VectorBase:PPAPM1_009251"/>
<dbReference type="EMBL" id="AJVK01020560">
    <property type="status" value="NOT_ANNOTATED_CDS"/>
    <property type="molecule type" value="Genomic_DNA"/>
</dbReference>
<reference evidence="1" key="1">
    <citation type="submission" date="2022-08" db="UniProtKB">
        <authorList>
            <consortium name="EnsemblMetazoa"/>
        </authorList>
    </citation>
    <scope>IDENTIFICATION</scope>
    <source>
        <strain evidence="1">Israel</strain>
    </source>
</reference>
<evidence type="ECO:0000313" key="2">
    <source>
        <dbReference type="Proteomes" id="UP000092462"/>
    </source>
</evidence>
<sequence length="98" mass="11582">MSEQSTKEQSVFDRLQELYKLLGYQDEIIWDFYKPSDTEELKKKVMLAIGVTEEQEMKENCIATEEEVEEAKKAMKAYKTNMELVDKICASIWRQGKY</sequence>
<name>A0A1B0CZ16_PHLPP</name>
<keyword evidence="2" id="KW-1185">Reference proteome</keyword>
<dbReference type="EnsemblMetazoa" id="PPAI000338-RA">
    <property type="protein sequence ID" value="PPAI000338-PA"/>
    <property type="gene ID" value="PPAI000338"/>
</dbReference>
<dbReference type="VEuPathDB" id="VectorBase:PPAI000338"/>
<protein>
    <submittedName>
        <fullName evidence="1">Uncharacterized protein</fullName>
    </submittedName>
</protein>
<proteinExistence type="predicted"/>
<dbReference type="Proteomes" id="UP000092462">
    <property type="component" value="Unassembled WGS sequence"/>
</dbReference>
<dbReference type="AlphaFoldDB" id="A0A1B0CZ16"/>
<evidence type="ECO:0000313" key="1">
    <source>
        <dbReference type="EnsemblMetazoa" id="PPAI000338-PA"/>
    </source>
</evidence>
<accession>A0A1B0CZ16</accession>
<organism evidence="1 2">
    <name type="scientific">Phlebotomus papatasi</name>
    <name type="common">Sandfly</name>
    <dbReference type="NCBI Taxonomy" id="29031"/>
    <lineage>
        <taxon>Eukaryota</taxon>
        <taxon>Metazoa</taxon>
        <taxon>Ecdysozoa</taxon>
        <taxon>Arthropoda</taxon>
        <taxon>Hexapoda</taxon>
        <taxon>Insecta</taxon>
        <taxon>Pterygota</taxon>
        <taxon>Neoptera</taxon>
        <taxon>Endopterygota</taxon>
        <taxon>Diptera</taxon>
        <taxon>Nematocera</taxon>
        <taxon>Psychodoidea</taxon>
        <taxon>Psychodidae</taxon>
        <taxon>Phlebotomus</taxon>
        <taxon>Phlebotomus</taxon>
    </lineage>
</organism>